<dbReference type="AlphaFoldDB" id="A0A916NQ49"/>
<proteinExistence type="predicted"/>
<dbReference type="RefSeq" id="WP_218092879.1">
    <property type="nucleotide sequence ID" value="NZ_CAJVAS010000012.1"/>
</dbReference>
<dbReference type="CDD" id="cd02440">
    <property type="entry name" value="AdoMet_MTases"/>
    <property type="match status" value="1"/>
</dbReference>
<protein>
    <recommendedName>
        <fullName evidence="3">Methyltransferase domain-containing protein</fullName>
    </recommendedName>
</protein>
<accession>A0A916NQ49</accession>
<evidence type="ECO:0000313" key="2">
    <source>
        <dbReference type="Proteomes" id="UP000693672"/>
    </source>
</evidence>
<gene>
    <name evidence="1" type="ORF">PAESOLCIP111_03123</name>
</gene>
<organism evidence="1 2">
    <name type="scientific">Paenibacillus solanacearum</name>
    <dbReference type="NCBI Taxonomy" id="2048548"/>
    <lineage>
        <taxon>Bacteria</taxon>
        <taxon>Bacillati</taxon>
        <taxon>Bacillota</taxon>
        <taxon>Bacilli</taxon>
        <taxon>Bacillales</taxon>
        <taxon>Paenibacillaceae</taxon>
        <taxon>Paenibacillus</taxon>
    </lineage>
</organism>
<comment type="caution">
    <text evidence="1">The sequence shown here is derived from an EMBL/GenBank/DDBJ whole genome shotgun (WGS) entry which is preliminary data.</text>
</comment>
<dbReference type="Pfam" id="PF13489">
    <property type="entry name" value="Methyltransf_23"/>
    <property type="match status" value="1"/>
</dbReference>
<name>A0A916NQ49_9BACL</name>
<sequence length="266" mass="29813">MRIRSIWFKHFTSSGPAGRNKGKNGDDLMDPIYIDGKAMAASEYWTLAWERGASADARMGSDAEEEQYWREHAFSYDERNPLAPYAGAIMEVVYAFLKPSDLLLEVGPGTGGFTRLLAPKVRQITVVEPSAAMYAELCRNWKELGFPAPAAVPAKWEEAPELRADILFSANAVYRIKDMKESLLRMNAAASRRVFLVQSMEKPFAHPLRADIGGSTVERERADALSGILHELGIAHEYRKFPVRRKSGAVHPVALLHWEPVRFDGH</sequence>
<dbReference type="Proteomes" id="UP000693672">
    <property type="component" value="Unassembled WGS sequence"/>
</dbReference>
<reference evidence="1" key="1">
    <citation type="submission" date="2021-06" db="EMBL/GenBank/DDBJ databases">
        <authorList>
            <person name="Criscuolo A."/>
        </authorList>
    </citation>
    <scope>NUCLEOTIDE SEQUENCE</scope>
    <source>
        <strain evidence="1">CIP111600</strain>
    </source>
</reference>
<keyword evidence="2" id="KW-1185">Reference proteome</keyword>
<dbReference type="EMBL" id="CAJVAS010000012">
    <property type="protein sequence ID" value="CAG7629643.1"/>
    <property type="molecule type" value="Genomic_DNA"/>
</dbReference>
<evidence type="ECO:0008006" key="3">
    <source>
        <dbReference type="Google" id="ProtNLM"/>
    </source>
</evidence>
<evidence type="ECO:0000313" key="1">
    <source>
        <dbReference type="EMBL" id="CAG7629643.1"/>
    </source>
</evidence>